<dbReference type="RefSeq" id="XP_033649203.1">
    <property type="nucleotide sequence ID" value="XM_033794220.1"/>
</dbReference>
<dbReference type="EMBL" id="ML986535">
    <property type="protein sequence ID" value="KAF2271664.1"/>
    <property type="molecule type" value="Genomic_DNA"/>
</dbReference>
<gene>
    <name evidence="1" type="ORF">EI97DRAFT_261006</name>
</gene>
<sequence>MGFINSAVQSKWKLLIECLSVSFHCVLPQYPQGLRIWLLGQVAVQPVDMRCAVESSHLVIVSVPSLLFRPLTHPSVMGSLSLALRAKTENVMIS</sequence>
<accession>A0A6A6J616</accession>
<proteinExistence type="predicted"/>
<evidence type="ECO:0000313" key="1">
    <source>
        <dbReference type="EMBL" id="KAF2271664.1"/>
    </source>
</evidence>
<dbReference type="Proteomes" id="UP000800097">
    <property type="component" value="Unassembled WGS sequence"/>
</dbReference>
<evidence type="ECO:0000313" key="2">
    <source>
        <dbReference type="Proteomes" id="UP000800097"/>
    </source>
</evidence>
<name>A0A6A6J616_WESOR</name>
<organism evidence="1 2">
    <name type="scientific">Westerdykella ornata</name>
    <dbReference type="NCBI Taxonomy" id="318751"/>
    <lineage>
        <taxon>Eukaryota</taxon>
        <taxon>Fungi</taxon>
        <taxon>Dikarya</taxon>
        <taxon>Ascomycota</taxon>
        <taxon>Pezizomycotina</taxon>
        <taxon>Dothideomycetes</taxon>
        <taxon>Pleosporomycetidae</taxon>
        <taxon>Pleosporales</taxon>
        <taxon>Sporormiaceae</taxon>
        <taxon>Westerdykella</taxon>
    </lineage>
</organism>
<dbReference type="AlphaFoldDB" id="A0A6A6J616"/>
<protein>
    <submittedName>
        <fullName evidence="1">Uncharacterized protein</fullName>
    </submittedName>
</protein>
<dbReference type="GeneID" id="54547395"/>
<reference evidence="1" key="1">
    <citation type="journal article" date="2020" name="Stud. Mycol.">
        <title>101 Dothideomycetes genomes: a test case for predicting lifestyles and emergence of pathogens.</title>
        <authorList>
            <person name="Haridas S."/>
            <person name="Albert R."/>
            <person name="Binder M."/>
            <person name="Bloem J."/>
            <person name="Labutti K."/>
            <person name="Salamov A."/>
            <person name="Andreopoulos B."/>
            <person name="Baker S."/>
            <person name="Barry K."/>
            <person name="Bills G."/>
            <person name="Bluhm B."/>
            <person name="Cannon C."/>
            <person name="Castanera R."/>
            <person name="Culley D."/>
            <person name="Daum C."/>
            <person name="Ezra D."/>
            <person name="Gonzalez J."/>
            <person name="Henrissat B."/>
            <person name="Kuo A."/>
            <person name="Liang C."/>
            <person name="Lipzen A."/>
            <person name="Lutzoni F."/>
            <person name="Magnuson J."/>
            <person name="Mondo S."/>
            <person name="Nolan M."/>
            <person name="Ohm R."/>
            <person name="Pangilinan J."/>
            <person name="Park H.-J."/>
            <person name="Ramirez L."/>
            <person name="Alfaro M."/>
            <person name="Sun H."/>
            <person name="Tritt A."/>
            <person name="Yoshinaga Y."/>
            <person name="Zwiers L.-H."/>
            <person name="Turgeon B."/>
            <person name="Goodwin S."/>
            <person name="Spatafora J."/>
            <person name="Crous P."/>
            <person name="Grigoriev I."/>
        </authorList>
    </citation>
    <scope>NUCLEOTIDE SEQUENCE</scope>
    <source>
        <strain evidence="1">CBS 379.55</strain>
    </source>
</reference>
<keyword evidence="2" id="KW-1185">Reference proteome</keyword>